<gene>
    <name evidence="1" type="primary">proB</name>
    <name evidence="2" type="ORF">IMCC3088_1540</name>
</gene>
<dbReference type="Gene3D" id="3.40.1160.10">
    <property type="entry name" value="Acetylglutamate kinase-like"/>
    <property type="match status" value="1"/>
</dbReference>
<dbReference type="InterPro" id="IPR015947">
    <property type="entry name" value="PUA-like_sf"/>
</dbReference>
<dbReference type="GO" id="GO:0005829">
    <property type="term" value="C:cytosol"/>
    <property type="evidence" value="ECO:0007669"/>
    <property type="project" value="TreeGrafter"/>
</dbReference>
<dbReference type="AlphaFoldDB" id="F3KYE5"/>
<dbReference type="HAMAP" id="MF_00456">
    <property type="entry name" value="ProB"/>
    <property type="match status" value="1"/>
</dbReference>
<proteinExistence type="inferred from homology"/>
<dbReference type="Pfam" id="PF01472">
    <property type="entry name" value="PUA"/>
    <property type="match status" value="1"/>
</dbReference>
<feature type="binding site" evidence="1">
    <location>
        <position position="20"/>
    </location>
    <ligand>
        <name>ATP</name>
        <dbReference type="ChEBI" id="CHEBI:30616"/>
    </ligand>
</feature>
<dbReference type="InterPro" id="IPR005715">
    <property type="entry name" value="Glu_5kinase/COase_Synthase"/>
</dbReference>
<evidence type="ECO:0000313" key="2">
    <source>
        <dbReference type="EMBL" id="EGG30880.1"/>
    </source>
</evidence>
<comment type="catalytic activity">
    <reaction evidence="1">
        <text>L-glutamate + ATP = L-glutamyl 5-phosphate + ADP</text>
        <dbReference type="Rhea" id="RHEA:14877"/>
        <dbReference type="ChEBI" id="CHEBI:29985"/>
        <dbReference type="ChEBI" id="CHEBI:30616"/>
        <dbReference type="ChEBI" id="CHEBI:58274"/>
        <dbReference type="ChEBI" id="CHEBI:456216"/>
        <dbReference type="EC" id="2.7.2.11"/>
    </reaction>
</comment>
<dbReference type="SUPFAM" id="SSF53633">
    <property type="entry name" value="Carbamate kinase-like"/>
    <property type="match status" value="1"/>
</dbReference>
<dbReference type="InterPro" id="IPR041739">
    <property type="entry name" value="G5K_ProB"/>
</dbReference>
<keyword evidence="1" id="KW-0641">Proline biosynthesis</keyword>
<dbReference type="Gene3D" id="2.30.130.10">
    <property type="entry name" value="PUA domain"/>
    <property type="match status" value="1"/>
</dbReference>
<dbReference type="eggNOG" id="COG0263">
    <property type="taxonomic scope" value="Bacteria"/>
</dbReference>
<name>F3KYE5_9GAMM</name>
<comment type="caution">
    <text evidence="2">The sequence shown here is derived from an EMBL/GenBank/DDBJ whole genome shotgun (WGS) entry which is preliminary data.</text>
</comment>
<dbReference type="CDD" id="cd04242">
    <property type="entry name" value="AAK_G5K_ProB"/>
    <property type="match status" value="1"/>
</dbReference>
<dbReference type="InterPro" id="IPR036393">
    <property type="entry name" value="AceGlu_kinase-like_sf"/>
</dbReference>
<dbReference type="STRING" id="2518989.IMCC3088_1540"/>
<dbReference type="OrthoDB" id="9804434at2"/>
<feature type="binding site" evidence="1">
    <location>
        <position position="159"/>
    </location>
    <ligand>
        <name>substrate</name>
    </ligand>
</feature>
<dbReference type="SUPFAM" id="SSF88697">
    <property type="entry name" value="PUA domain-like"/>
    <property type="match status" value="1"/>
</dbReference>
<dbReference type="SMART" id="SM00359">
    <property type="entry name" value="PUA"/>
    <property type="match status" value="1"/>
</dbReference>
<accession>F3KYE5</accession>
<reference evidence="2 3" key="1">
    <citation type="journal article" date="2011" name="J. Bacteriol.">
        <title>Genome sequence of strain IMCC3088, a proteorhodopsin-containing marine bacterium belonging to the OM60/NOR5 clade.</title>
        <authorList>
            <person name="Jang Y."/>
            <person name="Oh H.M."/>
            <person name="Kang I."/>
            <person name="Lee K."/>
            <person name="Yang S.J."/>
            <person name="Cho J.C."/>
        </authorList>
    </citation>
    <scope>NUCLEOTIDE SEQUENCE [LARGE SCALE GENOMIC DNA]</scope>
    <source>
        <strain evidence="2 3">IMCC3088</strain>
    </source>
</reference>
<comment type="subcellular location">
    <subcellularLocation>
        <location evidence="1">Cytoplasm</location>
    </subcellularLocation>
</comment>
<comment type="caution">
    <text evidence="1">Lacks conserved residue(s) required for the propagation of feature annotation.</text>
</comment>
<evidence type="ECO:0000256" key="1">
    <source>
        <dbReference type="HAMAP-Rule" id="MF_00456"/>
    </source>
</evidence>
<keyword evidence="1 2" id="KW-0418">Kinase</keyword>
<keyword evidence="1" id="KW-0547">Nucleotide-binding</keyword>
<comment type="similarity">
    <text evidence="1">Belongs to the glutamate 5-kinase family.</text>
</comment>
<dbReference type="EC" id="2.7.2.11" evidence="1"/>
<dbReference type="InterPro" id="IPR011529">
    <property type="entry name" value="Glu_5kinase"/>
</dbReference>
<dbReference type="PANTHER" id="PTHR43654">
    <property type="entry name" value="GLUTAMATE 5-KINASE"/>
    <property type="match status" value="1"/>
</dbReference>
<comment type="pathway">
    <text evidence="1">Amino-acid biosynthesis; L-proline biosynthesis; L-glutamate 5-semialdehyde from L-glutamate: step 1/2.</text>
</comment>
<dbReference type="FunFam" id="3.40.1160.10:FF:000018">
    <property type="entry name" value="Glutamate 5-kinase"/>
    <property type="match status" value="1"/>
</dbReference>
<dbReference type="PROSITE" id="PS00902">
    <property type="entry name" value="GLUTAMATE_5_KINASE"/>
    <property type="match status" value="1"/>
</dbReference>
<dbReference type="GO" id="GO:0003723">
    <property type="term" value="F:RNA binding"/>
    <property type="evidence" value="ECO:0007669"/>
    <property type="project" value="InterPro"/>
</dbReference>
<dbReference type="UniPathway" id="UPA00098">
    <property type="reaction ID" value="UER00359"/>
</dbReference>
<dbReference type="PANTHER" id="PTHR43654:SF1">
    <property type="entry name" value="ISOPENTENYL PHOSPHATE KINASE"/>
    <property type="match status" value="1"/>
</dbReference>
<dbReference type="InterPro" id="IPR019797">
    <property type="entry name" value="Glutamate_5-kinase_CS"/>
</dbReference>
<dbReference type="CDD" id="cd21157">
    <property type="entry name" value="PUA_G5K"/>
    <property type="match status" value="1"/>
</dbReference>
<organism evidence="2 3">
    <name type="scientific">Aequoribacter fuscus</name>
    <dbReference type="NCBI Taxonomy" id="2518989"/>
    <lineage>
        <taxon>Bacteria</taxon>
        <taxon>Pseudomonadati</taxon>
        <taxon>Pseudomonadota</taxon>
        <taxon>Gammaproteobacteria</taxon>
        <taxon>Cellvibrionales</taxon>
        <taxon>Halieaceae</taxon>
        <taxon>Aequoribacter</taxon>
    </lineage>
</organism>
<dbReference type="Pfam" id="PF00696">
    <property type="entry name" value="AA_kinase"/>
    <property type="match status" value="1"/>
</dbReference>
<sequence length="377" mass="40273">MAEVSADRSDIANANRWVVKLGSALLTDDGEGLKPEIVARIVSMCERLLDQGKQVVIVSSGAVAAGLAYLSWAERPKKLHDLQAAAAVGQTHLVKAYEIAFARSGRTTAQILLSHDDVLNRDRYLNARNTLNRLLELKVVPIINENDTVATDEFRFGDNDTLAALVANLIDADAVLLLTDQEGFFTADPRKDDTATLISVCDVDAQELDSMAGGSGRLGQGGMQTKLRAARLAARSATQTIIANGRRPEVITEVASGKLVGTWLRANKPSVAARKQWLAGVQKDSGVVTIDAGAVRVIQDQGRSLLPVGVVAVSGSFRRGDTVLCVGPSGERIARGLVNLDSQELSLVKGVSSSRLPELLGYAVDPELIHRDNLVLL</sequence>
<dbReference type="PIRSF" id="PIRSF000729">
    <property type="entry name" value="GK"/>
    <property type="match status" value="1"/>
</dbReference>
<protein>
    <recommendedName>
        <fullName evidence="1">Glutamate 5-kinase</fullName>
        <ecNumber evidence="1">2.7.2.11</ecNumber>
    </recommendedName>
    <alternativeName>
        <fullName evidence="1">Gamma-glutamyl kinase</fullName>
        <shortName evidence="1">GK</shortName>
    </alternativeName>
</protein>
<keyword evidence="1" id="KW-0028">Amino-acid biosynthesis</keyword>
<comment type="function">
    <text evidence="1">Catalyzes the transfer of a phosphate group to glutamate to form L-glutamate 5-phosphate.</text>
</comment>
<keyword evidence="1" id="KW-0067">ATP-binding</keyword>
<dbReference type="PROSITE" id="PS50890">
    <property type="entry name" value="PUA"/>
    <property type="match status" value="1"/>
</dbReference>
<dbReference type="GO" id="GO:0005524">
    <property type="term" value="F:ATP binding"/>
    <property type="evidence" value="ECO:0007669"/>
    <property type="project" value="UniProtKB-KW"/>
</dbReference>
<dbReference type="GO" id="GO:0004349">
    <property type="term" value="F:glutamate 5-kinase activity"/>
    <property type="evidence" value="ECO:0007669"/>
    <property type="project" value="UniProtKB-UniRule"/>
</dbReference>
<dbReference type="InterPro" id="IPR002478">
    <property type="entry name" value="PUA"/>
</dbReference>
<dbReference type="Proteomes" id="UP000005615">
    <property type="component" value="Unassembled WGS sequence"/>
</dbReference>
<dbReference type="GO" id="GO:0055129">
    <property type="term" value="P:L-proline biosynthetic process"/>
    <property type="evidence" value="ECO:0007669"/>
    <property type="project" value="UniProtKB-UniRule"/>
</dbReference>
<keyword evidence="1" id="KW-0963">Cytoplasm</keyword>
<keyword evidence="1" id="KW-0808">Transferase</keyword>
<feature type="binding site" evidence="1">
    <location>
        <begin position="179"/>
        <end position="180"/>
    </location>
    <ligand>
        <name>ATP</name>
        <dbReference type="ChEBI" id="CHEBI:30616"/>
    </ligand>
</feature>
<dbReference type="InterPro" id="IPR001048">
    <property type="entry name" value="Asp/Glu/Uridylate_kinase"/>
</dbReference>
<dbReference type="PRINTS" id="PR00474">
    <property type="entry name" value="GLU5KINASE"/>
</dbReference>
<feature type="binding site" evidence="1">
    <location>
        <position position="147"/>
    </location>
    <ligand>
        <name>substrate</name>
    </ligand>
</feature>
<dbReference type="NCBIfam" id="TIGR01027">
    <property type="entry name" value="proB"/>
    <property type="match status" value="1"/>
</dbReference>
<evidence type="ECO:0000313" key="3">
    <source>
        <dbReference type="Proteomes" id="UP000005615"/>
    </source>
</evidence>
<keyword evidence="3" id="KW-1185">Reference proteome</keyword>
<dbReference type="EMBL" id="AEIG01000003">
    <property type="protein sequence ID" value="EGG30880.1"/>
    <property type="molecule type" value="Genomic_DNA"/>
</dbReference>
<dbReference type="InterPro" id="IPR036974">
    <property type="entry name" value="PUA_sf"/>
</dbReference>
<dbReference type="InterPro" id="IPR001057">
    <property type="entry name" value="Glu/AcGlu_kinase"/>
</dbReference>
<dbReference type="RefSeq" id="WP_009574423.1">
    <property type="nucleotide sequence ID" value="NZ_AEIG01000003.1"/>
</dbReference>
<feature type="binding site" evidence="1">
    <location>
        <position position="60"/>
    </location>
    <ligand>
        <name>substrate</name>
    </ligand>
</feature>